<feature type="modified residue" description="O-(pantetheine 4'-phosphoryl)serine" evidence="5">
    <location>
        <position position="36"/>
    </location>
</feature>
<name>A0A125W6T7_ENTFL</name>
<evidence type="ECO:0000256" key="4">
    <source>
        <dbReference type="ARBA" id="ARBA00023316"/>
    </source>
</evidence>
<dbReference type="Gene3D" id="1.10.1200.10">
    <property type="entry name" value="ACP-like"/>
    <property type="match status" value="1"/>
</dbReference>
<keyword evidence="4 5" id="KW-0961">Cell wall biogenesis/degradation</keyword>
<accession>A0A125W6T7</accession>
<sequence>MNIQETVLNILEDITGTDEVVNNQDIQLFEEGLLDSLATVQLLVEIEGQLGIQVPVSDFDREVWGTPKQIIQQVEALQ</sequence>
<dbReference type="GO" id="GO:0036370">
    <property type="term" value="F:D-alanyl carrier activity"/>
    <property type="evidence" value="ECO:0007669"/>
    <property type="project" value="UniProtKB-UniRule"/>
</dbReference>
<comment type="similarity">
    <text evidence="5">Belongs to the DltC family.</text>
</comment>
<keyword evidence="7" id="KW-0436">Ligase</keyword>
<evidence type="ECO:0000256" key="2">
    <source>
        <dbReference type="ARBA" id="ARBA00022490"/>
    </source>
</evidence>
<dbReference type="InterPro" id="IPR009081">
    <property type="entry name" value="PP-bd_ACP"/>
</dbReference>
<dbReference type="RefSeq" id="WP_002356389.1">
    <property type="nucleotide sequence ID" value="NZ_GL454440.1"/>
</dbReference>
<dbReference type="HAMAP" id="MF_00565">
    <property type="entry name" value="DltC"/>
    <property type="match status" value="1"/>
</dbReference>
<comment type="function">
    <text evidence="5">Carrier protein involved in the D-alanylation of lipoteichoic acid (LTA). The loading of thioester-linked D-alanine onto DltC is catalyzed by D-alanine--D-alanyl carrier protein ligase DltA. The DltC-carried D-alanyl group is further transferred to cell membrane phosphatidylglycerol (PG) by forming an ester bond, probably catalyzed by DltD. D-alanylation of LTA plays an important role in modulating the properties of the cell wall in Gram-positive bacteria, influencing the net charge of the cell wall.</text>
</comment>
<feature type="domain" description="Carrier" evidence="6">
    <location>
        <begin position="1"/>
        <end position="78"/>
    </location>
</feature>
<dbReference type="PROSITE" id="PS50075">
    <property type="entry name" value="CARRIER"/>
    <property type="match status" value="1"/>
</dbReference>
<dbReference type="GO" id="GO:0005737">
    <property type="term" value="C:cytoplasm"/>
    <property type="evidence" value="ECO:0007669"/>
    <property type="project" value="UniProtKB-SubCell"/>
</dbReference>
<dbReference type="EMBL" id="AEBR01000039">
    <property type="protein sequence ID" value="EFM83004.1"/>
    <property type="molecule type" value="Genomic_DNA"/>
</dbReference>
<comment type="subcellular location">
    <subcellularLocation>
        <location evidence="5">Cytoplasm</location>
    </subcellularLocation>
</comment>
<evidence type="ECO:0000313" key="8">
    <source>
        <dbReference type="Proteomes" id="UP000004846"/>
    </source>
</evidence>
<comment type="caution">
    <text evidence="7">The sequence shown here is derived from an EMBL/GenBank/DDBJ whole genome shotgun (WGS) entry which is preliminary data.</text>
</comment>
<comment type="PTM">
    <text evidence="5">4'-phosphopantetheine is transferred from CoA to a specific serine of apo-DCP.</text>
</comment>
<dbReference type="SMR" id="A0A125W6T7"/>
<evidence type="ECO:0000256" key="5">
    <source>
        <dbReference type="HAMAP-Rule" id="MF_00565"/>
    </source>
</evidence>
<keyword evidence="3 5" id="KW-0597">Phosphoprotein</keyword>
<dbReference type="InterPro" id="IPR003230">
    <property type="entry name" value="DltC"/>
</dbReference>
<gene>
    <name evidence="5 7" type="primary">dltC</name>
    <name evidence="7" type="ORF">HMPREF9498_01354</name>
</gene>
<dbReference type="GO" id="GO:0071555">
    <property type="term" value="P:cell wall organization"/>
    <property type="evidence" value="ECO:0007669"/>
    <property type="project" value="UniProtKB-KW"/>
</dbReference>
<proteinExistence type="inferred from homology"/>
<evidence type="ECO:0000256" key="3">
    <source>
        <dbReference type="ARBA" id="ARBA00022553"/>
    </source>
</evidence>
<dbReference type="GO" id="GO:0016874">
    <property type="term" value="F:ligase activity"/>
    <property type="evidence" value="ECO:0007669"/>
    <property type="project" value="UniProtKB-KW"/>
</dbReference>
<reference evidence="7 8" key="1">
    <citation type="submission" date="2010-07" db="EMBL/GenBank/DDBJ databases">
        <authorList>
            <person name="Sid Ahmed O."/>
        </authorList>
    </citation>
    <scope>NUCLEOTIDE SEQUENCE [LARGE SCALE GENOMIC DNA]</scope>
    <source>
        <strain evidence="7 8">TX4248</strain>
    </source>
</reference>
<dbReference type="InterPro" id="IPR036736">
    <property type="entry name" value="ACP-like_sf"/>
</dbReference>
<dbReference type="NCBIfam" id="TIGR01688">
    <property type="entry name" value="dltC"/>
    <property type="match status" value="1"/>
</dbReference>
<evidence type="ECO:0000259" key="6">
    <source>
        <dbReference type="PROSITE" id="PS50075"/>
    </source>
</evidence>
<protein>
    <recommendedName>
        <fullName evidence="5">D-alanyl carrier protein</fullName>
        <shortName evidence="5">DCP</shortName>
    </recommendedName>
    <alternativeName>
        <fullName evidence="5">D-alanine--poly(phosphoribitol) ligase subunit 2</fullName>
    </alternativeName>
</protein>
<evidence type="ECO:0000256" key="1">
    <source>
        <dbReference type="ARBA" id="ARBA00022450"/>
    </source>
</evidence>
<dbReference type="HOGENOM" id="CLU_108696_19_0_9"/>
<dbReference type="GeneID" id="60894732"/>
<organism evidence="7 8">
    <name type="scientific">Enterococcus faecalis TX4248</name>
    <dbReference type="NCBI Taxonomy" id="749495"/>
    <lineage>
        <taxon>Bacteria</taxon>
        <taxon>Bacillati</taxon>
        <taxon>Bacillota</taxon>
        <taxon>Bacilli</taxon>
        <taxon>Lactobacillales</taxon>
        <taxon>Enterococcaceae</taxon>
        <taxon>Enterococcus</taxon>
    </lineage>
</organism>
<dbReference type="UniPathway" id="UPA00556"/>
<dbReference type="NCBIfam" id="NF003464">
    <property type="entry name" value="PRK05087.1"/>
    <property type="match status" value="1"/>
</dbReference>
<dbReference type="Proteomes" id="UP000004846">
    <property type="component" value="Unassembled WGS sequence"/>
</dbReference>
<keyword evidence="1 5" id="KW-0596">Phosphopantetheine</keyword>
<dbReference type="SUPFAM" id="SSF47336">
    <property type="entry name" value="ACP-like"/>
    <property type="match status" value="1"/>
</dbReference>
<comment type="pathway">
    <text evidence="5">Cell wall biogenesis; lipoteichoic acid biosynthesis.</text>
</comment>
<dbReference type="GO" id="GO:0070395">
    <property type="term" value="P:lipoteichoic acid biosynthetic process"/>
    <property type="evidence" value="ECO:0007669"/>
    <property type="project" value="UniProtKB-UniRule"/>
</dbReference>
<dbReference type="AlphaFoldDB" id="A0A125W6T7"/>
<keyword evidence="2 5" id="KW-0963">Cytoplasm</keyword>
<evidence type="ECO:0000313" key="7">
    <source>
        <dbReference type="EMBL" id="EFM83004.1"/>
    </source>
</evidence>
<dbReference type="Pfam" id="PF00550">
    <property type="entry name" value="PP-binding"/>
    <property type="match status" value="1"/>
</dbReference>